<evidence type="ECO:0000259" key="1">
    <source>
        <dbReference type="Pfam" id="PF24793"/>
    </source>
</evidence>
<dbReference type="EMBL" id="VICD02000242">
    <property type="protein sequence ID" value="KAB8173370.1"/>
    <property type="molecule type" value="Genomic_DNA"/>
</dbReference>
<accession>A0A508AJQ0</accession>
<name>A0A508AJQ0_9GAMM</name>
<proteinExistence type="predicted"/>
<protein>
    <recommendedName>
        <fullName evidence="1">Glucosamine inositolphosphorylceramide transferase 1 N-terminal domain-containing protein</fullName>
    </recommendedName>
</protein>
<dbReference type="Pfam" id="PF24793">
    <property type="entry name" value="GINT1_N"/>
    <property type="match status" value="1"/>
</dbReference>
<dbReference type="InterPro" id="IPR023296">
    <property type="entry name" value="Glyco_hydro_beta-prop_sf"/>
</dbReference>
<dbReference type="Gene3D" id="2.115.10.20">
    <property type="entry name" value="Glycosyl hydrolase domain, family 43"/>
    <property type="match status" value="1"/>
</dbReference>
<organism evidence="2 3">
    <name type="scientific">Marilutibacter maris</name>
    <dbReference type="NCBI Taxonomy" id="1605891"/>
    <lineage>
        <taxon>Bacteria</taxon>
        <taxon>Pseudomonadati</taxon>
        <taxon>Pseudomonadota</taxon>
        <taxon>Gammaproteobacteria</taxon>
        <taxon>Lysobacterales</taxon>
        <taxon>Lysobacteraceae</taxon>
        <taxon>Marilutibacter</taxon>
    </lineage>
</organism>
<dbReference type="AlphaFoldDB" id="A0A508AJQ0"/>
<dbReference type="SUPFAM" id="SSF75005">
    <property type="entry name" value="Arabinanase/levansucrase/invertase"/>
    <property type="match status" value="1"/>
</dbReference>
<sequence>MNGVARLPGQGDGTSLPRGAASPLYPSPSRPLRVVLLAGAKVPGWINGFLRLAGDTPWLDVRVFLVHDARASAGVPGRTALRLALALERRRARSRERFLEPLSQDGRTLPGESGSSRDEVLAGLAALRPELVVAAVDGEWIEDAAATATGGCWCLEPSLRRELDLLSSLLPPMLQPGAATSVALQLQSRKDGWRRLSGGRMATCRAALDGQLKRACDKLPSLMLRALLAHARERTSSCGGDRGVRRLRLAPLAPTTAPLAVGRAFLAAIGVRMHERWQRVRRRQGRWSVLVRRQTRSLDPAHPDAAGCIELAAPDGWYWADPCVIGGPEDELVYVEECPDDVNAGVIACLRIDAGGTAERIGVALRRPFHLSFPQLFDWRGERFMTVESGQDRRVTLYRRGATALDWQPYSELLRGWPVVDPVLHFHDGHWYLFANVAEGGASSCDSLFLFVAEALTGPYRPHPANPIVDDAGRARMAGRLFVDRGRLVRPSQDCVEAYGAAVVFHEILELGPERYRERRLGRLDAATAGARDGCHTYSRSGCMETIDVRGFAYGGTHRAEPAAGAGGLGASAGAAAGG</sequence>
<feature type="domain" description="Glucosamine inositolphosphorylceramide transferase 1 N-terminal" evidence="1">
    <location>
        <begin position="350"/>
        <end position="519"/>
    </location>
</feature>
<dbReference type="Proteomes" id="UP000320431">
    <property type="component" value="Unassembled WGS sequence"/>
</dbReference>
<comment type="caution">
    <text evidence="2">The sequence shown here is derived from an EMBL/GenBank/DDBJ whole genome shotgun (WGS) entry which is preliminary data.</text>
</comment>
<reference evidence="2 3" key="1">
    <citation type="submission" date="2019-10" db="EMBL/GenBank/DDBJ databases">
        <title>Lysobacter alkalisoli sp. nov., isolated from saline-alkaline soil.</title>
        <authorList>
            <person name="Sun J.-Q."/>
        </authorList>
    </citation>
    <scope>NUCLEOTIDE SEQUENCE [LARGE SCALE GENOMIC DNA]</scope>
    <source>
        <strain evidence="2 3">KCTC 42381</strain>
    </source>
</reference>
<dbReference type="RefSeq" id="WP_141482825.1">
    <property type="nucleotide sequence ID" value="NZ_VICD02000242.1"/>
</dbReference>
<evidence type="ECO:0000313" key="3">
    <source>
        <dbReference type="Proteomes" id="UP000320431"/>
    </source>
</evidence>
<dbReference type="InterPro" id="IPR056442">
    <property type="entry name" value="GINT1_N"/>
</dbReference>
<evidence type="ECO:0000313" key="2">
    <source>
        <dbReference type="EMBL" id="KAB8173370.1"/>
    </source>
</evidence>
<gene>
    <name evidence="2" type="ORF">FKV24_014095</name>
</gene>